<dbReference type="InterPro" id="IPR036249">
    <property type="entry name" value="Thioredoxin-like_sf"/>
</dbReference>
<dbReference type="CDD" id="cd03191">
    <property type="entry name" value="GST_C_Zeta"/>
    <property type="match status" value="1"/>
</dbReference>
<dbReference type="GO" id="GO:0005739">
    <property type="term" value="C:mitochondrion"/>
    <property type="evidence" value="ECO:0007669"/>
    <property type="project" value="TreeGrafter"/>
</dbReference>
<dbReference type="PANTHER" id="PTHR42673:SF4">
    <property type="entry name" value="MALEYLACETOACETATE ISOMERASE"/>
    <property type="match status" value="1"/>
</dbReference>
<dbReference type="Pfam" id="PF02798">
    <property type="entry name" value="GST_N"/>
    <property type="match status" value="1"/>
</dbReference>
<dbReference type="NCBIfam" id="TIGR01262">
    <property type="entry name" value="maiA"/>
    <property type="match status" value="1"/>
</dbReference>
<dbReference type="InterPro" id="IPR004046">
    <property type="entry name" value="GST_C"/>
</dbReference>
<dbReference type="UniPathway" id="UPA00139">
    <property type="reaction ID" value="UER00340"/>
</dbReference>
<evidence type="ECO:0000313" key="12">
    <source>
        <dbReference type="EMBL" id="CAH1792070.1"/>
    </source>
</evidence>
<dbReference type="PANTHER" id="PTHR42673">
    <property type="entry name" value="MALEYLACETOACETATE ISOMERASE"/>
    <property type="match status" value="1"/>
</dbReference>
<evidence type="ECO:0000256" key="5">
    <source>
        <dbReference type="ARBA" id="ARBA00010007"/>
    </source>
</evidence>
<organism evidence="12 13">
    <name type="scientific">Owenia fusiformis</name>
    <name type="common">Polychaete worm</name>
    <dbReference type="NCBI Taxonomy" id="6347"/>
    <lineage>
        <taxon>Eukaryota</taxon>
        <taxon>Metazoa</taxon>
        <taxon>Spiralia</taxon>
        <taxon>Lophotrochozoa</taxon>
        <taxon>Annelida</taxon>
        <taxon>Polychaeta</taxon>
        <taxon>Sedentaria</taxon>
        <taxon>Canalipalpata</taxon>
        <taxon>Sabellida</taxon>
        <taxon>Oweniida</taxon>
        <taxon>Oweniidae</taxon>
        <taxon>Owenia</taxon>
    </lineage>
</organism>
<dbReference type="GO" id="GO:0006749">
    <property type="term" value="P:glutathione metabolic process"/>
    <property type="evidence" value="ECO:0007669"/>
    <property type="project" value="TreeGrafter"/>
</dbReference>
<dbReference type="Gene3D" id="1.20.1050.10">
    <property type="match status" value="1"/>
</dbReference>
<comment type="catalytic activity">
    <reaction evidence="11">
        <text>RX + glutathione = an S-substituted glutathione + a halide anion + H(+)</text>
        <dbReference type="Rhea" id="RHEA:16437"/>
        <dbReference type="ChEBI" id="CHEBI:15378"/>
        <dbReference type="ChEBI" id="CHEBI:16042"/>
        <dbReference type="ChEBI" id="CHEBI:17792"/>
        <dbReference type="ChEBI" id="CHEBI:57925"/>
        <dbReference type="ChEBI" id="CHEBI:90779"/>
        <dbReference type="EC" id="2.5.1.18"/>
    </reaction>
</comment>
<dbReference type="Gene3D" id="3.40.30.10">
    <property type="entry name" value="Glutaredoxin"/>
    <property type="match status" value="1"/>
</dbReference>
<comment type="pathway">
    <text evidence="4">Amino-acid degradation; L-phenylalanine degradation; acetoacetate and fumarate from L-phenylalanine: step 5/6.</text>
</comment>
<sequence>MAMGTKAKPILYSYFRSSCSYRVRIALALKGVEYEYRAVNLVKDGGQQHFDEYKQLNPMEMVPSFVVDGQALTQSVPIMEYIEEVYPQKPSLLPKDPLVRAQVRAVSEIINSGIQPIQNLPVLQYVGDEKKMEWGRYWIDKGFKGLEKQLQQTAGEFCVGDEVSMADACLVPQVFNANRFKVDMSQFPTINKIHQNCLNLEAFKAAGPTMQPDCPDDLK</sequence>
<comment type="subcellular location">
    <subcellularLocation>
        <location evidence="3">Cytoplasm</location>
    </subcellularLocation>
</comment>
<evidence type="ECO:0000256" key="9">
    <source>
        <dbReference type="ARBA" id="ARBA00023232"/>
    </source>
</evidence>
<dbReference type="GO" id="GO:0016034">
    <property type="term" value="F:maleylacetoacetate isomerase activity"/>
    <property type="evidence" value="ECO:0007669"/>
    <property type="project" value="UniProtKB-EC"/>
</dbReference>
<keyword evidence="10" id="KW-0413">Isomerase</keyword>
<dbReference type="SUPFAM" id="SSF47616">
    <property type="entry name" value="GST C-terminal domain-like"/>
    <property type="match status" value="1"/>
</dbReference>
<dbReference type="Proteomes" id="UP000749559">
    <property type="component" value="Unassembled WGS sequence"/>
</dbReference>
<comment type="similarity">
    <text evidence="5">Belongs to the GST superfamily. Zeta family.</text>
</comment>
<evidence type="ECO:0008006" key="14">
    <source>
        <dbReference type="Google" id="ProtNLM"/>
    </source>
</evidence>
<dbReference type="InterPro" id="IPR034330">
    <property type="entry name" value="GST_Zeta_C"/>
</dbReference>
<dbReference type="FunFam" id="1.20.1050.10:FF:000010">
    <property type="entry name" value="Maleylacetoacetate isomerase isoform 1"/>
    <property type="match status" value="1"/>
</dbReference>
<keyword evidence="7" id="KW-0808">Transferase</keyword>
<evidence type="ECO:0000256" key="7">
    <source>
        <dbReference type="ARBA" id="ARBA00022679"/>
    </source>
</evidence>
<name>A0A8J1U5K1_OWEFU</name>
<evidence type="ECO:0000256" key="4">
    <source>
        <dbReference type="ARBA" id="ARBA00004671"/>
    </source>
</evidence>
<evidence type="ECO:0000313" key="13">
    <source>
        <dbReference type="Proteomes" id="UP000749559"/>
    </source>
</evidence>
<keyword evidence="13" id="KW-1185">Reference proteome</keyword>
<dbReference type="CDD" id="cd03042">
    <property type="entry name" value="GST_N_Zeta"/>
    <property type="match status" value="1"/>
</dbReference>
<comment type="caution">
    <text evidence="12">The sequence shown here is derived from an EMBL/GenBank/DDBJ whole genome shotgun (WGS) entry which is preliminary data.</text>
</comment>
<comment type="cofactor">
    <cofactor evidence="2">
        <name>glutathione</name>
        <dbReference type="ChEBI" id="CHEBI:57925"/>
    </cofactor>
</comment>
<dbReference type="InterPro" id="IPR034333">
    <property type="entry name" value="GST_Zeta_N"/>
</dbReference>
<comment type="catalytic activity">
    <reaction evidence="1">
        <text>4-maleylacetoacetate = 4-fumarylacetoacetate</text>
        <dbReference type="Rhea" id="RHEA:14817"/>
        <dbReference type="ChEBI" id="CHEBI:17105"/>
        <dbReference type="ChEBI" id="CHEBI:18034"/>
        <dbReference type="EC" id="5.2.1.2"/>
    </reaction>
</comment>
<accession>A0A8J1U5K1</accession>
<evidence type="ECO:0000256" key="3">
    <source>
        <dbReference type="ARBA" id="ARBA00004496"/>
    </source>
</evidence>
<keyword evidence="9" id="KW-0585">Phenylalanine catabolism</keyword>
<proteinExistence type="inferred from homology"/>
<dbReference type="InterPro" id="IPR010987">
    <property type="entry name" value="Glutathione-S-Trfase_C-like"/>
</dbReference>
<evidence type="ECO:0000256" key="1">
    <source>
        <dbReference type="ARBA" id="ARBA00001622"/>
    </source>
</evidence>
<gene>
    <name evidence="12" type="ORF">OFUS_LOCUS17092</name>
</gene>
<dbReference type="GO" id="GO:0006559">
    <property type="term" value="P:L-phenylalanine catabolic process"/>
    <property type="evidence" value="ECO:0007669"/>
    <property type="project" value="UniProtKB-UniPathway"/>
</dbReference>
<dbReference type="InterPro" id="IPR004045">
    <property type="entry name" value="Glutathione_S-Trfase_N"/>
</dbReference>
<dbReference type="InterPro" id="IPR005955">
    <property type="entry name" value="GST_Zeta"/>
</dbReference>
<dbReference type="AlphaFoldDB" id="A0A8J1U5K1"/>
<reference evidence="12" key="1">
    <citation type="submission" date="2022-03" db="EMBL/GenBank/DDBJ databases">
        <authorList>
            <person name="Martin C."/>
        </authorList>
    </citation>
    <scope>NUCLEOTIDE SEQUENCE</scope>
</reference>
<dbReference type="SUPFAM" id="SSF52833">
    <property type="entry name" value="Thioredoxin-like"/>
    <property type="match status" value="1"/>
</dbReference>
<keyword evidence="8" id="KW-0828">Tyrosine catabolism</keyword>
<evidence type="ECO:0000256" key="2">
    <source>
        <dbReference type="ARBA" id="ARBA00001955"/>
    </source>
</evidence>
<evidence type="ECO:0000256" key="10">
    <source>
        <dbReference type="ARBA" id="ARBA00023235"/>
    </source>
</evidence>
<dbReference type="GO" id="GO:0006572">
    <property type="term" value="P:L-tyrosine catabolic process"/>
    <property type="evidence" value="ECO:0007669"/>
    <property type="project" value="UniProtKB-KW"/>
</dbReference>
<dbReference type="Pfam" id="PF14497">
    <property type="entry name" value="GST_C_3"/>
    <property type="match status" value="1"/>
</dbReference>
<dbReference type="PROSITE" id="PS50405">
    <property type="entry name" value="GST_CTER"/>
    <property type="match status" value="1"/>
</dbReference>
<dbReference type="PROSITE" id="PS51354">
    <property type="entry name" value="GLUTAREDOXIN_2"/>
    <property type="match status" value="1"/>
</dbReference>
<dbReference type="SFLD" id="SFLDS00019">
    <property type="entry name" value="Glutathione_Transferase_(cytos"/>
    <property type="match status" value="1"/>
</dbReference>
<dbReference type="InterPro" id="IPR036282">
    <property type="entry name" value="Glutathione-S-Trfase_C_sf"/>
</dbReference>
<dbReference type="InterPro" id="IPR040079">
    <property type="entry name" value="Glutathione_S-Trfase"/>
</dbReference>
<dbReference type="SFLD" id="SFLDG00358">
    <property type="entry name" value="Main_(cytGST)"/>
    <property type="match status" value="1"/>
</dbReference>
<dbReference type="OrthoDB" id="202840at2759"/>
<evidence type="ECO:0000256" key="8">
    <source>
        <dbReference type="ARBA" id="ARBA00022878"/>
    </source>
</evidence>
<dbReference type="GO" id="GO:0004364">
    <property type="term" value="F:glutathione transferase activity"/>
    <property type="evidence" value="ECO:0007669"/>
    <property type="project" value="UniProtKB-EC"/>
</dbReference>
<protein>
    <recommendedName>
        <fullName evidence="14">Maleylacetoacetate isomerase</fullName>
    </recommendedName>
</protein>
<dbReference type="PROSITE" id="PS50404">
    <property type="entry name" value="GST_NTER"/>
    <property type="match status" value="1"/>
</dbReference>
<evidence type="ECO:0000256" key="6">
    <source>
        <dbReference type="ARBA" id="ARBA00022490"/>
    </source>
</evidence>
<dbReference type="FunFam" id="3.40.30.10:FF:000041">
    <property type="entry name" value="Maleylacetoacetate isomerase isoform 1"/>
    <property type="match status" value="1"/>
</dbReference>
<keyword evidence="6" id="KW-0963">Cytoplasm</keyword>
<evidence type="ECO:0000256" key="11">
    <source>
        <dbReference type="ARBA" id="ARBA00047960"/>
    </source>
</evidence>
<dbReference type="EMBL" id="CAIIXF020000008">
    <property type="protein sequence ID" value="CAH1792070.1"/>
    <property type="molecule type" value="Genomic_DNA"/>
</dbReference>